<comment type="subcellular location">
    <subcellularLocation>
        <location evidence="1">Cell membrane</location>
        <topology evidence="1">Multi-pass membrane protein</topology>
    </subcellularLocation>
</comment>
<dbReference type="GO" id="GO:0016787">
    <property type="term" value="F:hydrolase activity"/>
    <property type="evidence" value="ECO:0007669"/>
    <property type="project" value="UniProtKB-KW"/>
</dbReference>
<dbReference type="NCBIfam" id="TIGR02602">
    <property type="entry name" value="8TM_EpsH"/>
    <property type="match status" value="1"/>
</dbReference>
<feature type="transmembrane region" description="Helical" evidence="8">
    <location>
        <begin position="241"/>
        <end position="262"/>
    </location>
</feature>
<keyword evidence="5 9" id="KW-0378">Hydrolase</keyword>
<dbReference type="InterPro" id="IPR026392">
    <property type="entry name" value="Exo/Archaeosortase_dom"/>
</dbReference>
<feature type="transmembrane region" description="Helical" evidence="8">
    <location>
        <begin position="282"/>
        <end position="302"/>
    </location>
</feature>
<feature type="transmembrane region" description="Helical" evidence="8">
    <location>
        <begin position="177"/>
        <end position="195"/>
    </location>
</feature>
<dbReference type="NCBIfam" id="TIGR03109">
    <property type="entry name" value="exosort_XrtA"/>
    <property type="match status" value="1"/>
</dbReference>
<sequence length="473" mass="52873">MNRAISSLLLVPLWAILFSETLLDLIRVWGGSKTYEHGFLILPITIWLIWDARDWLDLTKAQFSLQALLLLCAAVIIWLFGIASNVNFFSHVGAVVALQAIFWFVLGNDNAKQLWFPILFLLFAIPFGEELVPKLQLITADFTVMYLNLVNIPVYREGLYLYIPNGVFHVAEACSGIRFLISGTALSALFAYLFFHHPVKRIIYFAIAVTVPIIANGLRAFGIVLIGYLSDMKYATGADHLIYGWVFFSLVIVMMLAIAYFLSDTPTKKTKTTKRPYFTPSFSTHLSVLFIAGSVLVFAFVWSQVFLSEKQVSTVSNSKINANNDTFHWGIEFANPVSVDANEHQATQYNSYTATYQLAQDQGKLLSSENQLFDGEVWNVQSSQITTIDGHSAKALLLNSQYQDPITVVYWYCVNSFCSAKPLEIVLYSGAVRLFKGDGNASVVAFASRNLDINDPTQLSADVSTLLKLAHNK</sequence>
<dbReference type="InterPro" id="IPR017540">
    <property type="entry name" value="Exosortase-1"/>
</dbReference>
<protein>
    <submittedName>
        <fullName evidence="9">Exosortase A</fullName>
        <ecNumber evidence="9">3.4.22.-</ecNumber>
    </submittedName>
</protein>
<evidence type="ECO:0000256" key="3">
    <source>
        <dbReference type="ARBA" id="ARBA00022670"/>
    </source>
</evidence>
<evidence type="ECO:0000313" key="10">
    <source>
        <dbReference type="Proteomes" id="UP000809621"/>
    </source>
</evidence>
<keyword evidence="3" id="KW-0645">Protease</keyword>
<evidence type="ECO:0000256" key="4">
    <source>
        <dbReference type="ARBA" id="ARBA00022692"/>
    </source>
</evidence>
<dbReference type="EMBL" id="JAFEUM010000004">
    <property type="protein sequence ID" value="MBM7037015.1"/>
    <property type="molecule type" value="Genomic_DNA"/>
</dbReference>
<keyword evidence="10" id="KW-1185">Reference proteome</keyword>
<feature type="transmembrane region" description="Helical" evidence="8">
    <location>
        <begin position="202"/>
        <end position="229"/>
    </location>
</feature>
<evidence type="ECO:0000256" key="7">
    <source>
        <dbReference type="ARBA" id="ARBA00023136"/>
    </source>
</evidence>
<evidence type="ECO:0000256" key="8">
    <source>
        <dbReference type="SAM" id="Phobius"/>
    </source>
</evidence>
<keyword evidence="2" id="KW-1003">Cell membrane</keyword>
<evidence type="ECO:0000256" key="6">
    <source>
        <dbReference type="ARBA" id="ARBA00022989"/>
    </source>
</evidence>
<name>A0ABS2HHK4_9VIBR</name>
<feature type="transmembrane region" description="Helical" evidence="8">
    <location>
        <begin position="63"/>
        <end position="82"/>
    </location>
</feature>
<gene>
    <name evidence="9" type="primary">xrtA</name>
    <name evidence="9" type="ORF">JQC93_11435</name>
</gene>
<feature type="transmembrane region" description="Helical" evidence="8">
    <location>
        <begin position="35"/>
        <end position="51"/>
    </location>
</feature>
<dbReference type="EC" id="3.4.22.-" evidence="9"/>
<dbReference type="InterPro" id="IPR019127">
    <property type="entry name" value="Exosortase"/>
</dbReference>
<evidence type="ECO:0000313" key="9">
    <source>
        <dbReference type="EMBL" id="MBM7037015.1"/>
    </source>
</evidence>
<evidence type="ECO:0000256" key="5">
    <source>
        <dbReference type="ARBA" id="ARBA00022801"/>
    </source>
</evidence>
<keyword evidence="6 8" id="KW-1133">Transmembrane helix</keyword>
<comment type="caution">
    <text evidence="9">The sequence shown here is derived from an EMBL/GenBank/DDBJ whole genome shotgun (WGS) entry which is preliminary data.</text>
</comment>
<proteinExistence type="predicted"/>
<keyword evidence="7 8" id="KW-0472">Membrane</keyword>
<evidence type="ECO:0000256" key="1">
    <source>
        <dbReference type="ARBA" id="ARBA00004651"/>
    </source>
</evidence>
<dbReference type="RefSeq" id="WP_205158571.1">
    <property type="nucleotide sequence ID" value="NZ_JAFEUM010000004.1"/>
</dbReference>
<accession>A0ABS2HHK4</accession>
<evidence type="ECO:0000256" key="2">
    <source>
        <dbReference type="ARBA" id="ARBA00022475"/>
    </source>
</evidence>
<feature type="transmembrane region" description="Helical" evidence="8">
    <location>
        <begin position="114"/>
        <end position="132"/>
    </location>
</feature>
<dbReference type="Pfam" id="PF09721">
    <property type="entry name" value="Exosortase_EpsH"/>
    <property type="match status" value="1"/>
</dbReference>
<feature type="transmembrane region" description="Helical" evidence="8">
    <location>
        <begin position="88"/>
        <end position="107"/>
    </location>
</feature>
<dbReference type="Proteomes" id="UP000809621">
    <property type="component" value="Unassembled WGS sequence"/>
</dbReference>
<dbReference type="InterPro" id="IPR013426">
    <property type="entry name" value="EpsH-like"/>
</dbReference>
<organism evidence="9 10">
    <name type="scientific">Vibrio ulleungensis</name>
    <dbReference type="NCBI Taxonomy" id="2807619"/>
    <lineage>
        <taxon>Bacteria</taxon>
        <taxon>Pseudomonadati</taxon>
        <taxon>Pseudomonadota</taxon>
        <taxon>Gammaproteobacteria</taxon>
        <taxon>Vibrionales</taxon>
        <taxon>Vibrionaceae</taxon>
        <taxon>Vibrio</taxon>
    </lineage>
</organism>
<reference evidence="9 10" key="1">
    <citation type="submission" date="2021-02" db="EMBL/GenBank/DDBJ databases">
        <authorList>
            <person name="Park J.-S."/>
        </authorList>
    </citation>
    <scope>NUCLEOTIDE SEQUENCE [LARGE SCALE GENOMIC DNA]</scope>
    <source>
        <strain evidence="9 10">188UL20-2</strain>
    </source>
</reference>
<keyword evidence="4 8" id="KW-0812">Transmembrane</keyword>
<dbReference type="NCBIfam" id="TIGR04178">
    <property type="entry name" value="exo_archaeo"/>
    <property type="match status" value="1"/>
</dbReference>